<accession>A0A9W4DLD4</accession>
<comment type="caution">
    <text evidence="1">The sequence shown here is derived from an EMBL/GenBank/DDBJ whole genome shotgun (WGS) entry which is preliminary data.</text>
</comment>
<name>A0A9W4DLD4_9ACTN</name>
<keyword evidence="2" id="KW-1185">Reference proteome</keyword>
<organism evidence="1 2">
    <name type="scientific">Actinacidiphila cocklensis</name>
    <dbReference type="NCBI Taxonomy" id="887465"/>
    <lineage>
        <taxon>Bacteria</taxon>
        <taxon>Bacillati</taxon>
        <taxon>Actinomycetota</taxon>
        <taxon>Actinomycetes</taxon>
        <taxon>Kitasatosporales</taxon>
        <taxon>Streptomycetaceae</taxon>
        <taxon>Actinacidiphila</taxon>
    </lineage>
</organism>
<sequence length="109" mass="11928">MRGRAAMPWTPLTGGVRRALVASDRRCPGASGALVGQMAWEVRGARAVARLPTDAELMFTLPLGRPMRSLEGVFTGVKRLRESFCLNLLRVVENIQGVRPANSRLIVEN</sequence>
<gene>
    <name evidence="1" type="ORF">SCOCK_150121</name>
</gene>
<proteinExistence type="predicted"/>
<reference evidence="1" key="1">
    <citation type="submission" date="2021-05" db="EMBL/GenBank/DDBJ databases">
        <authorList>
            <person name="Arsene-Ploetze F."/>
        </authorList>
    </citation>
    <scope>NUCLEOTIDE SEQUENCE</scope>
    <source>
        <strain evidence="1">DSM 42138</strain>
    </source>
</reference>
<dbReference type="AlphaFoldDB" id="A0A9W4DLD4"/>
<dbReference type="Proteomes" id="UP001152519">
    <property type="component" value="Unassembled WGS sequence"/>
</dbReference>
<dbReference type="EMBL" id="CAJSLV010000043">
    <property type="protein sequence ID" value="CAG6392149.1"/>
    <property type="molecule type" value="Genomic_DNA"/>
</dbReference>
<protein>
    <submittedName>
        <fullName evidence="1">Uncharacterized protein</fullName>
    </submittedName>
</protein>
<evidence type="ECO:0000313" key="1">
    <source>
        <dbReference type="EMBL" id="CAG6392149.1"/>
    </source>
</evidence>
<evidence type="ECO:0000313" key="2">
    <source>
        <dbReference type="Proteomes" id="UP001152519"/>
    </source>
</evidence>